<reference evidence="1 2" key="1">
    <citation type="submission" date="2016-02" db="EMBL/GenBank/DDBJ databases">
        <title>Anaerosporomusa subterraneum gen. nov., sp. nov., a spore-forming obligate anaerobe isolated from saprolite.</title>
        <authorList>
            <person name="Choi J.K."/>
            <person name="Shah M."/>
            <person name="Yee N."/>
        </authorList>
    </citation>
    <scope>NUCLEOTIDE SEQUENCE [LARGE SCALE GENOMIC DNA]</scope>
    <source>
        <strain evidence="1 2">RU4</strain>
    </source>
</reference>
<organism evidence="1 2">
    <name type="scientific">Anaerosporomusa subterranea</name>
    <dbReference type="NCBI Taxonomy" id="1794912"/>
    <lineage>
        <taxon>Bacteria</taxon>
        <taxon>Bacillati</taxon>
        <taxon>Bacillota</taxon>
        <taxon>Negativicutes</taxon>
        <taxon>Acetonemataceae</taxon>
        <taxon>Anaerosporomusa</taxon>
    </lineage>
</organism>
<evidence type="ECO:0000313" key="1">
    <source>
        <dbReference type="EMBL" id="KYZ75528.1"/>
    </source>
</evidence>
<comment type="caution">
    <text evidence="1">The sequence shown here is derived from an EMBL/GenBank/DDBJ whole genome shotgun (WGS) entry which is preliminary data.</text>
</comment>
<dbReference type="AlphaFoldDB" id="A0A154BPV0"/>
<name>A0A154BPV0_ANASB</name>
<evidence type="ECO:0000313" key="2">
    <source>
        <dbReference type="Proteomes" id="UP000076268"/>
    </source>
</evidence>
<accession>A0A154BPV0</accession>
<dbReference type="Proteomes" id="UP000076268">
    <property type="component" value="Unassembled WGS sequence"/>
</dbReference>
<gene>
    <name evidence="1" type="ORF">AXX12_12505</name>
</gene>
<proteinExistence type="predicted"/>
<sequence length="76" mass="8472">MRADIDNNASKHPIHSGKEEMDRMIIAPQDAEGNAAVTLIRNGIKKSSIMEFDVALEKLFTLKVTYFTGRADHSPK</sequence>
<keyword evidence="2" id="KW-1185">Reference proteome</keyword>
<protein>
    <submittedName>
        <fullName evidence="1">Uncharacterized protein</fullName>
    </submittedName>
</protein>
<dbReference type="RefSeq" id="WP_066244218.1">
    <property type="nucleotide sequence ID" value="NZ_LSGP01000023.1"/>
</dbReference>
<dbReference type="EMBL" id="LSGP01000023">
    <property type="protein sequence ID" value="KYZ75528.1"/>
    <property type="molecule type" value="Genomic_DNA"/>
</dbReference>